<name>A0A0H4QJY4_9LACO</name>
<reference evidence="4" key="1">
    <citation type="submission" date="2015-07" db="EMBL/GenBank/DDBJ databases">
        <title>Lactobacillus ginsenosidimutans/EMML 3141/ whole genome sequencing.</title>
        <authorList>
            <person name="Kim M.K."/>
            <person name="Im W.-T."/>
            <person name="Srinivasan S."/>
            <person name="Lee J.-J."/>
        </authorList>
    </citation>
    <scope>NUCLEOTIDE SEQUENCE [LARGE SCALE GENOMIC DNA]</scope>
    <source>
        <strain evidence="4">EMML 3041</strain>
    </source>
</reference>
<dbReference type="Proteomes" id="UP000036106">
    <property type="component" value="Chromosome"/>
</dbReference>
<organism evidence="3 4">
    <name type="scientific">Companilactobacillus ginsenosidimutans</name>
    <dbReference type="NCBI Taxonomy" id="1007676"/>
    <lineage>
        <taxon>Bacteria</taxon>
        <taxon>Bacillati</taxon>
        <taxon>Bacillota</taxon>
        <taxon>Bacilli</taxon>
        <taxon>Lactobacillales</taxon>
        <taxon>Lactobacillaceae</taxon>
        <taxon>Companilactobacillus</taxon>
    </lineage>
</organism>
<dbReference type="Gene3D" id="3.40.50.1820">
    <property type="entry name" value="alpha/beta hydrolase"/>
    <property type="match status" value="1"/>
</dbReference>
<evidence type="ECO:0000313" key="3">
    <source>
        <dbReference type="EMBL" id="AKP68232.1"/>
    </source>
</evidence>
<gene>
    <name evidence="3" type="ORF">ABM34_12260</name>
</gene>
<dbReference type="InterPro" id="IPR029059">
    <property type="entry name" value="AB_hydrolase_5"/>
</dbReference>
<keyword evidence="1" id="KW-0812">Transmembrane</keyword>
<evidence type="ECO:0000313" key="4">
    <source>
        <dbReference type="Proteomes" id="UP000036106"/>
    </source>
</evidence>
<dbReference type="Pfam" id="PF12695">
    <property type="entry name" value="Abhydrolase_5"/>
    <property type="match status" value="1"/>
</dbReference>
<protein>
    <submittedName>
        <fullName evidence="3">Carboxymethylenebutenolidase</fullName>
    </submittedName>
</protein>
<evidence type="ECO:0000259" key="2">
    <source>
        <dbReference type="Pfam" id="PF12695"/>
    </source>
</evidence>
<dbReference type="RefSeq" id="WP_048706123.1">
    <property type="nucleotide sequence ID" value="NZ_CP012034.1"/>
</dbReference>
<dbReference type="AlphaFoldDB" id="A0A0H4QJY4"/>
<keyword evidence="1" id="KW-0472">Membrane</keyword>
<evidence type="ECO:0000256" key="1">
    <source>
        <dbReference type="SAM" id="Phobius"/>
    </source>
</evidence>
<feature type="domain" description="Alpha/beta hydrolase fold-5" evidence="2">
    <location>
        <begin position="62"/>
        <end position="221"/>
    </location>
</feature>
<sequence>MKNSSKWLFRIIATILIIATIIFGTTKVLEYQPSSKAEDAAKSSTQVLNTTKFQGDDSKPMVIFYPGALVDPKSYSIWAEKVAAAGYSVYIVRFTLDLAVLNPNVAKKIQQNKNYIIGGHSLGGTMAARYAHDNPKDLKGVFFLASYPEEKGDLKKAKVPVLSITGTNDGVLNQSKFNGAKKYLPTTTVYTQITGGNHAGFGSYGKQRHDKKASISNARQQDEISNILITWLNNSVIK</sequence>
<accession>A0A0H4QJY4</accession>
<feature type="transmembrane region" description="Helical" evidence="1">
    <location>
        <begin position="7"/>
        <end position="26"/>
    </location>
</feature>
<dbReference type="PATRIC" id="fig|1007676.4.peg.2481"/>
<dbReference type="EMBL" id="CP012034">
    <property type="protein sequence ID" value="AKP68232.1"/>
    <property type="molecule type" value="Genomic_DNA"/>
</dbReference>
<proteinExistence type="predicted"/>
<dbReference type="KEGG" id="lgn:ABM34_12260"/>
<keyword evidence="1" id="KW-1133">Transmembrane helix</keyword>
<dbReference type="SUPFAM" id="SSF53474">
    <property type="entry name" value="alpha/beta-Hydrolases"/>
    <property type="match status" value="1"/>
</dbReference>
<dbReference type="GO" id="GO:0016787">
    <property type="term" value="F:hydrolase activity"/>
    <property type="evidence" value="ECO:0007669"/>
    <property type="project" value="InterPro"/>
</dbReference>
<keyword evidence="4" id="KW-1185">Reference proteome</keyword>
<dbReference type="OrthoDB" id="9780932at2"/>
<dbReference type="STRING" id="1007676.ABM34_12260"/>
<dbReference type="InterPro" id="IPR029058">
    <property type="entry name" value="AB_hydrolase_fold"/>
</dbReference>